<dbReference type="InterPro" id="IPR013328">
    <property type="entry name" value="6PGD_dom2"/>
</dbReference>
<dbReference type="AlphaFoldDB" id="A0A2S2CZF7"/>
<dbReference type="Pfam" id="PF01232">
    <property type="entry name" value="Mannitol_dh"/>
    <property type="match status" value="1"/>
</dbReference>
<dbReference type="KEGG" id="azz:DEW08_27770"/>
<dbReference type="InterPro" id="IPR013131">
    <property type="entry name" value="Mannitol_DH_N"/>
</dbReference>
<dbReference type="Proteomes" id="UP000245629">
    <property type="component" value="Plasmid unnamed2"/>
</dbReference>
<keyword evidence="2" id="KW-0520">NAD</keyword>
<dbReference type="InterPro" id="IPR036291">
    <property type="entry name" value="NAD(P)-bd_dom_sf"/>
</dbReference>
<dbReference type="SUPFAM" id="SSF48179">
    <property type="entry name" value="6-phosphogluconate dehydrogenase C-terminal domain-like"/>
    <property type="match status" value="1"/>
</dbReference>
<feature type="domain" description="Mannitol dehydrogenase C-terminal" evidence="4">
    <location>
        <begin position="283"/>
        <end position="486"/>
    </location>
</feature>
<dbReference type="RefSeq" id="WP_109333403.1">
    <property type="nucleotide sequence ID" value="NZ_CP029357.1"/>
</dbReference>
<dbReference type="GO" id="GO:0008926">
    <property type="term" value="F:mannitol-1-phosphate 5-dehydrogenase activity"/>
    <property type="evidence" value="ECO:0007669"/>
    <property type="project" value="TreeGrafter"/>
</dbReference>
<dbReference type="GO" id="GO:0019592">
    <property type="term" value="P:mannitol catabolic process"/>
    <property type="evidence" value="ECO:0007669"/>
    <property type="project" value="TreeGrafter"/>
</dbReference>
<dbReference type="PRINTS" id="PR00084">
    <property type="entry name" value="MTLDHDRGNASE"/>
</dbReference>
<organism evidence="5 6">
    <name type="scientific">Azospirillum thermophilum</name>
    <dbReference type="NCBI Taxonomy" id="2202148"/>
    <lineage>
        <taxon>Bacteria</taxon>
        <taxon>Pseudomonadati</taxon>
        <taxon>Pseudomonadota</taxon>
        <taxon>Alphaproteobacteria</taxon>
        <taxon>Rhodospirillales</taxon>
        <taxon>Azospirillaceae</taxon>
        <taxon>Azospirillum</taxon>
    </lineage>
</organism>
<keyword evidence="6" id="KW-1185">Reference proteome</keyword>
<evidence type="ECO:0000259" key="3">
    <source>
        <dbReference type="Pfam" id="PF01232"/>
    </source>
</evidence>
<feature type="domain" description="Mannitol dehydrogenase N-terminal" evidence="3">
    <location>
        <begin position="29"/>
        <end position="272"/>
    </location>
</feature>
<dbReference type="PANTHER" id="PTHR30524">
    <property type="entry name" value="MANNITOL-1-PHOSPHATE 5-DEHYDROGENASE"/>
    <property type="match status" value="1"/>
</dbReference>
<evidence type="ECO:0000256" key="1">
    <source>
        <dbReference type="ARBA" id="ARBA00023002"/>
    </source>
</evidence>
<dbReference type="OrthoDB" id="271711at2"/>
<geneLocation type="plasmid" evidence="5 6">
    <name>unnamed2</name>
</geneLocation>
<evidence type="ECO:0000256" key="2">
    <source>
        <dbReference type="ARBA" id="ARBA00023027"/>
    </source>
</evidence>
<dbReference type="Gene3D" id="1.10.1040.10">
    <property type="entry name" value="N-(1-d-carboxylethyl)-l-norvaline Dehydrogenase, domain 2"/>
    <property type="match status" value="1"/>
</dbReference>
<dbReference type="Gene3D" id="3.40.50.720">
    <property type="entry name" value="NAD(P)-binding Rossmann-like Domain"/>
    <property type="match status" value="1"/>
</dbReference>
<dbReference type="SUPFAM" id="SSF51735">
    <property type="entry name" value="NAD(P)-binding Rossmann-fold domains"/>
    <property type="match status" value="1"/>
</dbReference>
<sequence length="501" mass="54208">MTSLNRELLTGGALDAAHTPGAPVLPVTVLQIGDGNFLRGFVDWMIDIANGQGLTRAGVAVVQPLDRGIADLLRRQDHLYTVLLRGIEDGREVEARRVVSCVSDALNPYADWARVMSYATSPVLRFVVSNTTEAGIADVEEAYTPQSCQESFPAKVAALLHARYTALGGTPESGLVFLPCELIEANGANLKRIVLAHARRWGLEAGFIAWVERHNHFLNTLVDRIVPGYPRDEAAALFGRWGYEDQLTVAGEPFHVWVIEGPAALAEELPLHKAGLNVVWTDDLQPYRTRKVRILNGAHTASALAAYVAGIDTVKGMMDDPTVAAYLNQVMFREIVPFVPLPEAERQQYAATIMERFGNPYIRHELISIALNSVSKWQVRVLPSLKDWVAAHGEAPAGLSFSLAALLRFYRGTMADGGCTGTRDAGSYPIRDDAEVIAALSAAWAAHSGDAAGLVGAVLADQRLWKEDLTRVPGLARSVAESLTAIDGKGMMGAMADLVAR</sequence>
<name>A0A2S2CZF7_9PROT</name>
<protein>
    <submittedName>
        <fullName evidence="5">Tagaturonate reductase</fullName>
    </submittedName>
</protein>
<evidence type="ECO:0000259" key="4">
    <source>
        <dbReference type="Pfam" id="PF08125"/>
    </source>
</evidence>
<dbReference type="InterPro" id="IPR000669">
    <property type="entry name" value="Mannitol_DH"/>
</dbReference>
<accession>A0A2S2CZF7</accession>
<reference evidence="6" key="1">
    <citation type="submission" date="2018-05" db="EMBL/GenBank/DDBJ databases">
        <title>Azospirillum thermophila sp. nov., a novel isolated from hot spring.</title>
        <authorList>
            <person name="Zhao Z."/>
        </authorList>
    </citation>
    <scope>NUCLEOTIDE SEQUENCE [LARGE SCALE GENOMIC DNA]</scope>
    <source>
        <strain evidence="6">CFH 70021</strain>
        <plasmid evidence="6">unnamed2</plasmid>
    </source>
</reference>
<dbReference type="NCBIfam" id="NF002969">
    <property type="entry name" value="PRK03643.1"/>
    <property type="match status" value="1"/>
</dbReference>
<dbReference type="EMBL" id="CP029357">
    <property type="protein sequence ID" value="AWK89770.1"/>
    <property type="molecule type" value="Genomic_DNA"/>
</dbReference>
<keyword evidence="5" id="KW-0614">Plasmid</keyword>
<dbReference type="GO" id="GO:0005829">
    <property type="term" value="C:cytosol"/>
    <property type="evidence" value="ECO:0007669"/>
    <property type="project" value="TreeGrafter"/>
</dbReference>
<dbReference type="InterPro" id="IPR008927">
    <property type="entry name" value="6-PGluconate_DH-like_C_sf"/>
</dbReference>
<dbReference type="Pfam" id="PF08125">
    <property type="entry name" value="Mannitol_dh_C"/>
    <property type="match status" value="1"/>
</dbReference>
<gene>
    <name evidence="5" type="ORF">DEW08_27770</name>
</gene>
<keyword evidence="1" id="KW-0560">Oxidoreductase</keyword>
<dbReference type="InterPro" id="IPR013118">
    <property type="entry name" value="Mannitol_DH_C"/>
</dbReference>
<proteinExistence type="predicted"/>
<evidence type="ECO:0000313" key="6">
    <source>
        <dbReference type="Proteomes" id="UP000245629"/>
    </source>
</evidence>
<evidence type="ECO:0000313" key="5">
    <source>
        <dbReference type="EMBL" id="AWK89770.1"/>
    </source>
</evidence>
<dbReference type="PANTHER" id="PTHR30524:SF0">
    <property type="entry name" value="ALTRONATE OXIDOREDUCTASE-RELATED"/>
    <property type="match status" value="1"/>
</dbReference>